<organism evidence="3 4">
    <name type="scientific">Plasmodium vivax</name>
    <name type="common">malaria parasite P. vivax</name>
    <dbReference type="NCBI Taxonomy" id="5855"/>
    <lineage>
        <taxon>Eukaryota</taxon>
        <taxon>Sar</taxon>
        <taxon>Alveolata</taxon>
        <taxon>Apicomplexa</taxon>
        <taxon>Aconoidasida</taxon>
        <taxon>Haemosporida</taxon>
        <taxon>Plasmodiidae</taxon>
        <taxon>Plasmodium</taxon>
        <taxon>Plasmodium (Plasmodium)</taxon>
    </lineage>
</organism>
<feature type="compositionally biased region" description="Basic residues" evidence="1">
    <location>
        <begin position="124"/>
        <end position="135"/>
    </location>
</feature>
<evidence type="ECO:0000313" key="4">
    <source>
        <dbReference type="Proteomes" id="UP000220605"/>
    </source>
</evidence>
<feature type="compositionally biased region" description="Basic and acidic residues" evidence="1">
    <location>
        <begin position="469"/>
        <end position="492"/>
    </location>
</feature>
<feature type="compositionally biased region" description="Low complexity" evidence="1">
    <location>
        <begin position="165"/>
        <end position="177"/>
    </location>
</feature>
<sequence>MKEKTNNSLILSTKVFTFFLVVCVWKYPFESCAFGNSFNTGSNVNGALGEHRGRLLKGGLAVERYARERLVDILHDDEETIKDRLGELIQEEKRKKNVESILRNGKLRDEMTLNGKYGKGSSASRRHSKSKKKSNTVRFMDESSDTLSLSSGSDGSIDLLSLSSGTDGSTDSLSFTSETDSSTGSINGALDNEGSSETLSVRSDDDASTNSLNLQSDDDASTNSLNLQSDDDGSTNSLNLKSIKDGSTNSLDSLQLDDYLEKEFEDDLSDKETRESITLDDKYYEQDTITKKNEKLIKSRLKALKTGDYDNLGKENLDRRFVKDLEAFAMGKKMKRGSSAGGFLKKLDSKFELELLRFFKNKGLRANSSFSGRGITGKLLKIMDKYRVFAPLAGTGVLYVLAMVYVLYFMAAPAMMSLTSIALIVTGVFIYAFIAMGVYYGSKIAKLSHMKNVIRMFSVVDKKSRHGGRRESSRHGSRRESSRHGSRRESSRHSSRRERSRY</sequence>
<evidence type="ECO:0008006" key="5">
    <source>
        <dbReference type="Google" id="ProtNLM"/>
    </source>
</evidence>
<dbReference type="EMBL" id="LT635618">
    <property type="protein sequence ID" value="VUZ94997.1"/>
    <property type="molecule type" value="Genomic_DNA"/>
</dbReference>
<gene>
    <name evidence="3" type="ORF">PVP01_0735000</name>
</gene>
<proteinExistence type="predicted"/>
<feature type="region of interest" description="Disordered" evidence="1">
    <location>
        <begin position="165"/>
        <end position="244"/>
    </location>
</feature>
<dbReference type="AlphaFoldDB" id="A0A564ZTS9"/>
<evidence type="ECO:0000256" key="2">
    <source>
        <dbReference type="SAM" id="Phobius"/>
    </source>
</evidence>
<dbReference type="OrthoDB" id="383799at2759"/>
<keyword evidence="2" id="KW-0812">Transmembrane</keyword>
<keyword evidence="2" id="KW-0472">Membrane</keyword>
<feature type="region of interest" description="Disordered" evidence="1">
    <location>
        <begin position="464"/>
        <end position="502"/>
    </location>
</feature>
<dbReference type="VEuPathDB" id="PlasmoDB:PVP01_0735000"/>
<name>A0A564ZTS9_PLAVI</name>
<dbReference type="VEuPathDB" id="PlasmoDB:PVW1_070042100"/>
<feature type="compositionally biased region" description="Basic residues" evidence="1">
    <location>
        <begin position="493"/>
        <end position="502"/>
    </location>
</feature>
<feature type="compositionally biased region" description="Polar residues" evidence="1">
    <location>
        <begin position="208"/>
        <end position="244"/>
    </location>
</feature>
<dbReference type="Proteomes" id="UP000220605">
    <property type="component" value="Chromosome 7"/>
</dbReference>
<evidence type="ECO:0000313" key="3">
    <source>
        <dbReference type="EMBL" id="VUZ94997.1"/>
    </source>
</evidence>
<feature type="region of interest" description="Disordered" evidence="1">
    <location>
        <begin position="112"/>
        <end position="152"/>
    </location>
</feature>
<reference evidence="4" key="1">
    <citation type="submission" date="2016-07" db="EMBL/GenBank/DDBJ databases">
        <authorList>
            <consortium name="Pathogen Informatics"/>
        </authorList>
    </citation>
    <scope>NUCLEOTIDE SEQUENCE [LARGE SCALE GENOMIC DNA]</scope>
</reference>
<keyword evidence="2" id="KW-1133">Transmembrane helix</keyword>
<dbReference type="VEuPathDB" id="PlasmoDB:PVX_086905"/>
<accession>A0A564ZTS9</accession>
<evidence type="ECO:0000256" key="1">
    <source>
        <dbReference type="SAM" id="MobiDB-lite"/>
    </source>
</evidence>
<feature type="transmembrane region" description="Helical" evidence="2">
    <location>
        <begin position="417"/>
        <end position="441"/>
    </location>
</feature>
<feature type="transmembrane region" description="Helical" evidence="2">
    <location>
        <begin position="388"/>
        <end position="411"/>
    </location>
</feature>
<dbReference type="VEuPathDB" id="PlasmoDB:PVPAM_070043000"/>
<protein>
    <recommendedName>
        <fullName evidence="5">Pv-fam-d protein</fullName>
    </recommendedName>
</protein>